<reference evidence="4" key="1">
    <citation type="submission" date="2014-03" db="EMBL/GenBank/DDBJ databases">
        <title>Complete genome of Pseudomonas balearica DSM 6083T, a sewage water isolate from an enrichment with 2-methylnaphthalene.</title>
        <authorList>
            <person name="Salva-Serra F."/>
            <person name="Jaen-Luchoro D."/>
            <person name="Busquets A."/>
            <person name="Pena A."/>
            <person name="Gomila M."/>
            <person name="Bosch R."/>
            <person name="Nogales B."/>
            <person name="Garcia-Valdes E."/>
            <person name="Lalucat J."/>
            <person name="Bennasar A."/>
        </authorList>
    </citation>
    <scope>NUCLEOTIDE SEQUENCE [LARGE SCALE GENOMIC DNA]</scope>
    <source>
        <strain evidence="4">DSM 6083</strain>
    </source>
</reference>
<keyword evidence="1" id="KW-0732">Signal</keyword>
<dbReference type="InterPro" id="IPR021268">
    <property type="entry name" value="DUF2845"/>
</dbReference>
<dbReference type="Proteomes" id="UP000031271">
    <property type="component" value="Chromosome"/>
</dbReference>
<name>A0A8D3XZY8_9GAMM</name>
<evidence type="ECO:0000313" key="2">
    <source>
        <dbReference type="EMBL" id="AJE14341.1"/>
    </source>
</evidence>
<dbReference type="AlphaFoldDB" id="A0A8D3XZY8"/>
<keyword evidence="5" id="KW-1185">Reference proteome</keyword>
<feature type="signal peptide" evidence="1">
    <location>
        <begin position="1"/>
        <end position="22"/>
    </location>
</feature>
<dbReference type="Pfam" id="PF11006">
    <property type="entry name" value="DUF2845"/>
    <property type="match status" value="1"/>
</dbReference>
<dbReference type="Proteomes" id="UP000182276">
    <property type="component" value="Unassembled WGS sequence"/>
</dbReference>
<dbReference type="RefSeq" id="WP_043218771.1">
    <property type="nucleotide sequence ID" value="NZ_CP007511.1"/>
</dbReference>
<proteinExistence type="predicted"/>
<dbReference type="KEGG" id="pbm:CL52_04540"/>
<reference evidence="3 5" key="2">
    <citation type="submission" date="2016-10" db="EMBL/GenBank/DDBJ databases">
        <authorList>
            <person name="Varghese N."/>
            <person name="Submissions S."/>
        </authorList>
    </citation>
    <scope>NUCLEOTIDE SEQUENCE [LARGE SCALE GENOMIC DNA]</scope>
    <source>
        <strain evidence="3 5">DSM 6083</strain>
    </source>
</reference>
<organism evidence="2 4">
    <name type="scientific">Stutzerimonas balearica DSM 6083</name>
    <dbReference type="NCBI Taxonomy" id="1123016"/>
    <lineage>
        <taxon>Bacteria</taxon>
        <taxon>Pseudomonadati</taxon>
        <taxon>Pseudomonadota</taxon>
        <taxon>Gammaproteobacteria</taxon>
        <taxon>Pseudomonadales</taxon>
        <taxon>Pseudomonadaceae</taxon>
        <taxon>Stutzerimonas</taxon>
    </lineage>
</organism>
<evidence type="ECO:0000256" key="1">
    <source>
        <dbReference type="SAM" id="SignalP"/>
    </source>
</evidence>
<evidence type="ECO:0000313" key="4">
    <source>
        <dbReference type="Proteomes" id="UP000031271"/>
    </source>
</evidence>
<accession>A0A8D3XZY8</accession>
<evidence type="ECO:0000313" key="3">
    <source>
        <dbReference type="EMBL" id="SDM66493.1"/>
    </source>
</evidence>
<dbReference type="EMBL" id="FNHO01000007">
    <property type="protein sequence ID" value="SDM66493.1"/>
    <property type="molecule type" value="Genomic_DNA"/>
</dbReference>
<evidence type="ECO:0000313" key="5">
    <source>
        <dbReference type="Proteomes" id="UP000182276"/>
    </source>
</evidence>
<feature type="chain" id="PRO_5034700461" description="DUF2845 domain-containing protein" evidence="1">
    <location>
        <begin position="23"/>
        <end position="99"/>
    </location>
</feature>
<dbReference type="GeneID" id="77259185"/>
<evidence type="ECO:0008006" key="6">
    <source>
        <dbReference type="Google" id="ProtNLM"/>
    </source>
</evidence>
<reference evidence="2 4" key="3">
    <citation type="journal article" name="Genome Announc.">
        <title>Complete Genome Sequence of Pseudomonas balearica DSM 6083T.</title>
        <authorList>
            <person name="Bennasar-Figueras A."/>
            <person name="Salva-Serra F."/>
            <person name="Jaen-Luchoro D."/>
            <person name="Segui C."/>
            <person name="Aliaga F."/>
            <person name="Busquets A."/>
            <person name="Gomila M."/>
            <person name="Moore E.R."/>
            <person name="Lalucat J."/>
        </authorList>
    </citation>
    <scope>NUCLEOTIDE SEQUENCE [LARGE SCALE GENOMIC DNA]</scope>
    <source>
        <strain evidence="4">DSM 6083</strain>
        <strain evidence="2">DSM6083</strain>
    </source>
</reference>
<gene>
    <name evidence="2" type="ORF">CL52_04540</name>
    <name evidence="3" type="ORF">SAMN05660875_10752</name>
</gene>
<sequence>MKSLAWQLVLVSLFAAPSIAAADTFRCGSQLVSSGDRSFEVERKCGPPTHRTPIGYTLGPNDRREFVLEEWVYGPSNGMLSILTFEANRLIRVETRRAQ</sequence>
<protein>
    <recommendedName>
        <fullName evidence="6">DUF2845 domain-containing protein</fullName>
    </recommendedName>
</protein>
<dbReference type="EMBL" id="CP007511">
    <property type="protein sequence ID" value="AJE14341.1"/>
    <property type="molecule type" value="Genomic_DNA"/>
</dbReference>